<dbReference type="EMBL" id="JACIEJ010000008">
    <property type="protein sequence ID" value="MBB3986842.1"/>
    <property type="molecule type" value="Genomic_DNA"/>
</dbReference>
<name>A0A7W6DQ10_9RHOB</name>
<dbReference type="Proteomes" id="UP000541426">
    <property type="component" value="Unassembled WGS sequence"/>
</dbReference>
<keyword evidence="2" id="KW-1185">Reference proteome</keyword>
<evidence type="ECO:0000313" key="2">
    <source>
        <dbReference type="Proteomes" id="UP000541426"/>
    </source>
</evidence>
<protein>
    <submittedName>
        <fullName evidence="1">Glyoxylate utilization-related uncharacterized protein</fullName>
    </submittedName>
</protein>
<organism evidence="1 2">
    <name type="scientific">Sagittula marina</name>
    <dbReference type="NCBI Taxonomy" id="943940"/>
    <lineage>
        <taxon>Bacteria</taxon>
        <taxon>Pseudomonadati</taxon>
        <taxon>Pseudomonadota</taxon>
        <taxon>Alphaproteobacteria</taxon>
        <taxon>Rhodobacterales</taxon>
        <taxon>Roseobacteraceae</taxon>
        <taxon>Sagittula</taxon>
    </lineage>
</organism>
<comment type="caution">
    <text evidence="1">The sequence shown here is derived from an EMBL/GenBank/DDBJ whole genome shotgun (WGS) entry which is preliminary data.</text>
</comment>
<evidence type="ECO:0000313" key="1">
    <source>
        <dbReference type="EMBL" id="MBB3986842.1"/>
    </source>
</evidence>
<sequence>MRACVWSHWFANEHREQNCIDHYHQEQFHTDLTHAFAKTHVMEHVLNVWSGMAGNSLNRSWVDVDPPDCMELLAFFPVVFMASVKESFRHFL</sequence>
<dbReference type="SUPFAM" id="SSF51182">
    <property type="entry name" value="RmlC-like cupins"/>
    <property type="match status" value="1"/>
</dbReference>
<reference evidence="1 2" key="1">
    <citation type="submission" date="2020-08" db="EMBL/GenBank/DDBJ databases">
        <title>Genomic Encyclopedia of Type Strains, Phase IV (KMG-IV): sequencing the most valuable type-strain genomes for metagenomic binning, comparative biology and taxonomic classification.</title>
        <authorList>
            <person name="Goeker M."/>
        </authorList>
    </citation>
    <scope>NUCLEOTIDE SEQUENCE [LARGE SCALE GENOMIC DNA]</scope>
    <source>
        <strain evidence="1 2">DSM 102235</strain>
    </source>
</reference>
<accession>A0A7W6DQ10</accession>
<dbReference type="InterPro" id="IPR011051">
    <property type="entry name" value="RmlC_Cupin_sf"/>
</dbReference>
<dbReference type="InterPro" id="IPR014710">
    <property type="entry name" value="RmlC-like_jellyroll"/>
</dbReference>
<dbReference type="Gene3D" id="2.60.120.10">
    <property type="entry name" value="Jelly Rolls"/>
    <property type="match status" value="1"/>
</dbReference>
<proteinExistence type="predicted"/>
<dbReference type="AlphaFoldDB" id="A0A7W6DQ10"/>
<gene>
    <name evidence="1" type="ORF">GGQ68_003186</name>
</gene>